<protein>
    <submittedName>
        <fullName evidence="6">7841_t:CDS:1</fullName>
    </submittedName>
</protein>
<proteinExistence type="predicted"/>
<keyword evidence="3 5" id="KW-1133">Transmembrane helix</keyword>
<gene>
    <name evidence="6" type="ORF">ALEPTO_LOCUS651</name>
</gene>
<evidence type="ECO:0000256" key="5">
    <source>
        <dbReference type="SAM" id="Phobius"/>
    </source>
</evidence>
<dbReference type="SUPFAM" id="SSF161084">
    <property type="entry name" value="MAPEG domain-like"/>
    <property type="match status" value="1"/>
</dbReference>
<comment type="subcellular location">
    <subcellularLocation>
        <location evidence="1">Membrane</location>
    </subcellularLocation>
</comment>
<comment type="caution">
    <text evidence="6">The sequence shown here is derived from an EMBL/GenBank/DDBJ whole genome shotgun (WGS) entry which is preliminary data.</text>
</comment>
<evidence type="ECO:0000313" key="6">
    <source>
        <dbReference type="EMBL" id="CAG8445557.1"/>
    </source>
</evidence>
<keyword evidence="2 5" id="KW-0812">Transmembrane</keyword>
<dbReference type="InterPro" id="IPR023352">
    <property type="entry name" value="MAPEG-like_dom_sf"/>
</dbReference>
<dbReference type="OrthoDB" id="19091at2759"/>
<name>A0A9N8V795_9GLOM</name>
<evidence type="ECO:0000256" key="3">
    <source>
        <dbReference type="ARBA" id="ARBA00022989"/>
    </source>
</evidence>
<feature type="transmembrane region" description="Helical" evidence="5">
    <location>
        <begin position="6"/>
        <end position="23"/>
    </location>
</feature>
<evidence type="ECO:0000256" key="2">
    <source>
        <dbReference type="ARBA" id="ARBA00022692"/>
    </source>
</evidence>
<reference evidence="6" key="1">
    <citation type="submission" date="2021-06" db="EMBL/GenBank/DDBJ databases">
        <authorList>
            <person name="Kallberg Y."/>
            <person name="Tangrot J."/>
            <person name="Rosling A."/>
        </authorList>
    </citation>
    <scope>NUCLEOTIDE SEQUENCE</scope>
    <source>
        <strain evidence="6">FL130A</strain>
    </source>
</reference>
<dbReference type="AlphaFoldDB" id="A0A9N8V795"/>
<evidence type="ECO:0000256" key="1">
    <source>
        <dbReference type="ARBA" id="ARBA00004370"/>
    </source>
</evidence>
<dbReference type="Pfam" id="PF01124">
    <property type="entry name" value="MAPEG"/>
    <property type="match status" value="1"/>
</dbReference>
<feature type="transmembrane region" description="Helical" evidence="5">
    <location>
        <begin position="144"/>
        <end position="165"/>
    </location>
</feature>
<keyword evidence="4 5" id="KW-0472">Membrane</keyword>
<dbReference type="Proteomes" id="UP000789508">
    <property type="component" value="Unassembled WGS sequence"/>
</dbReference>
<dbReference type="EMBL" id="CAJVPS010000050">
    <property type="protein sequence ID" value="CAG8445557.1"/>
    <property type="molecule type" value="Genomic_DNA"/>
</dbReference>
<keyword evidence="7" id="KW-1185">Reference proteome</keyword>
<sequence length="167" mass="19498">MTLTQVTIVPFYTCLFVLYYLVLSRRVILLRRKYRVPLSNGTVEYLSYIELEREKAGLISYEPKISSRNLDEPKFLELQRTIRTHANFSEYIPITLLLLFFIEINRYLSPQIIHITCLFSLLARLIHAELAFAHGMAVNTWRIIGISITYATLLFAALVNGYNFWVT</sequence>
<evidence type="ECO:0000256" key="4">
    <source>
        <dbReference type="ARBA" id="ARBA00023136"/>
    </source>
</evidence>
<dbReference type="PANTHER" id="PTHR35814">
    <property type="match status" value="1"/>
</dbReference>
<dbReference type="InterPro" id="IPR001129">
    <property type="entry name" value="Membr-assoc_MAPEG"/>
</dbReference>
<accession>A0A9N8V795</accession>
<organism evidence="6 7">
    <name type="scientific">Ambispora leptoticha</name>
    <dbReference type="NCBI Taxonomy" id="144679"/>
    <lineage>
        <taxon>Eukaryota</taxon>
        <taxon>Fungi</taxon>
        <taxon>Fungi incertae sedis</taxon>
        <taxon>Mucoromycota</taxon>
        <taxon>Glomeromycotina</taxon>
        <taxon>Glomeromycetes</taxon>
        <taxon>Archaeosporales</taxon>
        <taxon>Ambisporaceae</taxon>
        <taxon>Ambispora</taxon>
    </lineage>
</organism>
<dbReference type="GO" id="GO:0016020">
    <property type="term" value="C:membrane"/>
    <property type="evidence" value="ECO:0007669"/>
    <property type="project" value="UniProtKB-SubCell"/>
</dbReference>
<dbReference type="PANTHER" id="PTHR35814:SF1">
    <property type="entry name" value="GLUTATHIONE S-TRANSFERASE-RELATED"/>
    <property type="match status" value="1"/>
</dbReference>
<evidence type="ECO:0000313" key="7">
    <source>
        <dbReference type="Proteomes" id="UP000789508"/>
    </source>
</evidence>
<dbReference type="Gene3D" id="1.20.120.550">
    <property type="entry name" value="Membrane associated eicosanoid/glutathione metabolism-like domain"/>
    <property type="match status" value="1"/>
</dbReference>